<feature type="transmembrane region" description="Helical" evidence="1">
    <location>
        <begin position="490"/>
        <end position="508"/>
    </location>
</feature>
<name>A0A553NSC4_TIGCA</name>
<dbReference type="Proteomes" id="UP000318571">
    <property type="component" value="Chromosome 1"/>
</dbReference>
<dbReference type="STRING" id="6832.A0A553NSC4"/>
<dbReference type="Pfam" id="PF16041">
    <property type="entry name" value="APD1-4_M"/>
    <property type="match status" value="1"/>
</dbReference>
<dbReference type="OrthoDB" id="6375539at2759"/>
<dbReference type="Pfam" id="PF16040">
    <property type="entry name" value="APD1-4_N"/>
    <property type="match status" value="1"/>
</dbReference>
<protein>
    <recommendedName>
        <fullName evidence="6">E3 ubiquitin-protein ligase APD1-4 middle domain-containing protein</fullName>
    </recommendedName>
</protein>
<evidence type="ECO:0008006" key="6">
    <source>
        <dbReference type="Google" id="ProtNLM"/>
    </source>
</evidence>
<comment type="caution">
    <text evidence="4">The sequence shown here is derived from an EMBL/GenBank/DDBJ whole genome shotgun (WGS) entry which is preliminary data.</text>
</comment>
<keyword evidence="1" id="KW-1133">Transmembrane helix</keyword>
<reference evidence="4 5" key="1">
    <citation type="journal article" date="2018" name="Nat. Ecol. Evol.">
        <title>Genomic signatures of mitonuclear coevolution across populations of Tigriopus californicus.</title>
        <authorList>
            <person name="Barreto F.S."/>
            <person name="Watson E.T."/>
            <person name="Lima T.G."/>
            <person name="Willett C.S."/>
            <person name="Edmands S."/>
            <person name="Li W."/>
            <person name="Burton R.S."/>
        </authorList>
    </citation>
    <scope>NUCLEOTIDE SEQUENCE [LARGE SCALE GENOMIC DNA]</scope>
    <source>
        <strain evidence="4 5">San Diego</strain>
    </source>
</reference>
<dbReference type="OMA" id="VSTTWCQ"/>
<dbReference type="InterPro" id="IPR032010">
    <property type="entry name" value="APD1-4_M"/>
</dbReference>
<gene>
    <name evidence="4" type="ORF">TCAL_03808</name>
</gene>
<dbReference type="PANTHER" id="PTHR39077:SF1">
    <property type="entry name" value="E3 UBIQUITIN-PROTEIN LIGASE APD1-4 MIDDLE DOMAIN-CONTAINING PROTEIN"/>
    <property type="match status" value="1"/>
</dbReference>
<feature type="domain" description="E3 ubiquitin-protein ligase APD1-4 N-terminal" evidence="2">
    <location>
        <begin position="86"/>
        <end position="151"/>
    </location>
</feature>
<evidence type="ECO:0000259" key="3">
    <source>
        <dbReference type="Pfam" id="PF16041"/>
    </source>
</evidence>
<evidence type="ECO:0000259" key="2">
    <source>
        <dbReference type="Pfam" id="PF16040"/>
    </source>
</evidence>
<feature type="transmembrane region" description="Helical" evidence="1">
    <location>
        <begin position="25"/>
        <end position="46"/>
    </location>
</feature>
<dbReference type="InterPro" id="IPR032008">
    <property type="entry name" value="APD1-4_N"/>
</dbReference>
<dbReference type="PANTHER" id="PTHR39077">
    <property type="entry name" value="DUF4793 DOMAIN-CONTAINING PROTEIN"/>
    <property type="match status" value="1"/>
</dbReference>
<keyword evidence="5" id="KW-1185">Reference proteome</keyword>
<dbReference type="EMBL" id="VCGU01000010">
    <property type="protein sequence ID" value="TRY68335.1"/>
    <property type="molecule type" value="Genomic_DNA"/>
</dbReference>
<accession>A0A553NSC4</accession>
<feature type="domain" description="E3 ubiquitin-protein ligase APD1-4 middle" evidence="3">
    <location>
        <begin position="388"/>
        <end position="506"/>
    </location>
</feature>
<keyword evidence="1" id="KW-0472">Membrane</keyword>
<organism evidence="4 5">
    <name type="scientific">Tigriopus californicus</name>
    <name type="common">Marine copepod</name>
    <dbReference type="NCBI Taxonomy" id="6832"/>
    <lineage>
        <taxon>Eukaryota</taxon>
        <taxon>Metazoa</taxon>
        <taxon>Ecdysozoa</taxon>
        <taxon>Arthropoda</taxon>
        <taxon>Crustacea</taxon>
        <taxon>Multicrustacea</taxon>
        <taxon>Hexanauplia</taxon>
        <taxon>Copepoda</taxon>
        <taxon>Harpacticoida</taxon>
        <taxon>Harpacticidae</taxon>
        <taxon>Tigriopus</taxon>
    </lineage>
</organism>
<proteinExistence type="predicted"/>
<evidence type="ECO:0000313" key="4">
    <source>
        <dbReference type="EMBL" id="TRY68335.1"/>
    </source>
</evidence>
<keyword evidence="1" id="KW-0812">Transmembrane</keyword>
<evidence type="ECO:0000313" key="5">
    <source>
        <dbReference type="Proteomes" id="UP000318571"/>
    </source>
</evidence>
<evidence type="ECO:0000256" key="1">
    <source>
        <dbReference type="SAM" id="Phobius"/>
    </source>
</evidence>
<sequence>MDRFDQMERMQWSSRSNASKGPKRLCRFCLFAILVPILCLCVPLYIRYQALKPHFFTLSPADMKLLNQESRVSTVWCQEQELRMNGSFNAYLLSERPQLQRYRQHVKMRRKMMLQDDIKEYWGFYLLRGSFVRLSVCSRHEGASFIVVKGLKDARRCAYLGELDSIEESDEISEEFEFNHEIVPENSLLNRTMNKDERTSLWSSLERSGNDSSQQNPLLDIIDQLDTRQKHEIVRTILQRLNQDPNSEERLLDLEIRSKFEAFQMREKQKSTFPNAMETTTPRLSRDLQSRKSRIKDEITQTDQEVHGQEVIDTDNFPEGIYNLRDQGRFDMQTENDMSREEVRSSWSSSEEALAACEGLMYNVPLNGATRCQAGSTEQDLREIQTEISFEVAETGFYYFIFANENEITDNFLFATFDLHKTAFDVSSNVLNCTNTTVCELPLGFWSEDHVVLEVPEEENDPCNALVGFSSLEECHRIIVAESICHPRKSIYVTFLISVPVFILLFAYI</sequence>
<dbReference type="AlphaFoldDB" id="A0A553NSC4"/>